<evidence type="ECO:0008006" key="5">
    <source>
        <dbReference type="Google" id="ProtNLM"/>
    </source>
</evidence>
<accession>A0A8B4QCR9</accession>
<reference evidence="2 4" key="2">
    <citation type="submission" date="2019-03" db="EMBL/GenBank/DDBJ databases">
        <title>Genomic Encyclopedia of Type Strains, Phase IV (KMG-IV): sequencing the most valuable type-strain genomes for metagenomic binning, comparative biology and taxonomic classification.</title>
        <authorList>
            <person name="Goeker M."/>
        </authorList>
    </citation>
    <scope>NUCLEOTIDE SEQUENCE [LARGE SCALE GENOMIC DNA]</scope>
    <source>
        <strain evidence="2 4">DSM 20580</strain>
    </source>
</reference>
<dbReference type="AlphaFoldDB" id="A0A8B4QCR9"/>
<evidence type="ECO:0000313" key="1">
    <source>
        <dbReference type="EMBL" id="STX10489.1"/>
    </source>
</evidence>
<sequence length="124" mass="14316">MGSMQDAERAILLEFPQEELLQQTLYDLHMNDHTTNVFKSETMFALTNLHLYICTIEDEKTVIESFPFNEIQAVFRRTRILSGEEIIFFTDQGRQSLSHIEEGCPISFMHAVQQKLGRSFSSPA</sequence>
<comment type="caution">
    <text evidence="1">The sequence shown here is derived from an EMBL/GenBank/DDBJ whole genome shotgun (WGS) entry which is preliminary data.</text>
</comment>
<organism evidence="1 3">
    <name type="scientific">Kurthia zopfii</name>
    <dbReference type="NCBI Taxonomy" id="1650"/>
    <lineage>
        <taxon>Bacteria</taxon>
        <taxon>Bacillati</taxon>
        <taxon>Bacillota</taxon>
        <taxon>Bacilli</taxon>
        <taxon>Bacillales</taxon>
        <taxon>Caryophanaceae</taxon>
        <taxon>Kurthia</taxon>
    </lineage>
</organism>
<evidence type="ECO:0000313" key="3">
    <source>
        <dbReference type="Proteomes" id="UP000254330"/>
    </source>
</evidence>
<reference evidence="1 3" key="1">
    <citation type="submission" date="2018-06" db="EMBL/GenBank/DDBJ databases">
        <authorList>
            <consortium name="Pathogen Informatics"/>
            <person name="Doyle S."/>
        </authorList>
    </citation>
    <scope>NUCLEOTIDE SEQUENCE [LARGE SCALE GENOMIC DNA]</scope>
    <source>
        <strain evidence="1 3">NCTC10597</strain>
    </source>
</reference>
<dbReference type="Proteomes" id="UP000254330">
    <property type="component" value="Unassembled WGS sequence"/>
</dbReference>
<dbReference type="OrthoDB" id="10009395at2"/>
<dbReference type="RefSeq" id="WP_109348580.1">
    <property type="nucleotide sequence ID" value="NZ_BJUE01000005.1"/>
</dbReference>
<dbReference type="Proteomes" id="UP000294641">
    <property type="component" value="Unassembled WGS sequence"/>
</dbReference>
<protein>
    <recommendedName>
        <fullName evidence="5">YokE-like PH domain-containing protein</fullName>
    </recommendedName>
</protein>
<evidence type="ECO:0000313" key="4">
    <source>
        <dbReference type="Proteomes" id="UP000294641"/>
    </source>
</evidence>
<keyword evidence="4" id="KW-1185">Reference proteome</keyword>
<evidence type="ECO:0000313" key="2">
    <source>
        <dbReference type="EMBL" id="TDR42674.1"/>
    </source>
</evidence>
<proteinExistence type="predicted"/>
<gene>
    <name evidence="2" type="ORF">DFR61_10349</name>
    <name evidence="1" type="ORF">NCTC10597_02236</name>
</gene>
<dbReference type="EMBL" id="UGNP01000001">
    <property type="protein sequence ID" value="STX10489.1"/>
    <property type="molecule type" value="Genomic_DNA"/>
</dbReference>
<name>A0A8B4QCR9_9BACL</name>
<dbReference type="EMBL" id="SNZG01000003">
    <property type="protein sequence ID" value="TDR42674.1"/>
    <property type="molecule type" value="Genomic_DNA"/>
</dbReference>